<accession>A0ABV4NSA4</accession>
<dbReference type="Gene3D" id="3.40.30.10">
    <property type="entry name" value="Glutaredoxin"/>
    <property type="match status" value="1"/>
</dbReference>
<dbReference type="SFLD" id="SFLDS00019">
    <property type="entry name" value="Glutathione_Transferase_(cytos"/>
    <property type="match status" value="1"/>
</dbReference>
<evidence type="ECO:0000259" key="1">
    <source>
        <dbReference type="PROSITE" id="PS50404"/>
    </source>
</evidence>
<dbReference type="PROSITE" id="PS50404">
    <property type="entry name" value="GST_NTER"/>
    <property type="match status" value="1"/>
</dbReference>
<dbReference type="Pfam" id="PF13410">
    <property type="entry name" value="GST_C_2"/>
    <property type="match status" value="1"/>
</dbReference>
<evidence type="ECO:0000313" key="2">
    <source>
        <dbReference type="EMBL" id="MFA0792300.1"/>
    </source>
</evidence>
<feature type="domain" description="GST N-terminal" evidence="1">
    <location>
        <begin position="2"/>
        <end position="82"/>
    </location>
</feature>
<dbReference type="EMBL" id="JBGMEL010000021">
    <property type="protein sequence ID" value="MFA0792300.1"/>
    <property type="molecule type" value="Genomic_DNA"/>
</dbReference>
<comment type="caution">
    <text evidence="2">The sequence shown here is derived from an EMBL/GenBank/DDBJ whole genome shotgun (WGS) entry which is preliminary data.</text>
</comment>
<name>A0ABV4NSA4_9GAMM</name>
<dbReference type="SUPFAM" id="SSF47616">
    <property type="entry name" value="GST C-terminal domain-like"/>
    <property type="match status" value="1"/>
</dbReference>
<dbReference type="CDD" id="cd03194">
    <property type="entry name" value="GST_C_3"/>
    <property type="match status" value="1"/>
</dbReference>
<protein>
    <submittedName>
        <fullName evidence="2">Glutathione S-transferase family protein</fullName>
    </submittedName>
</protein>
<proteinExistence type="predicted"/>
<sequence length="227" mass="26040">MYQLFIGNKNYSSWSLRPWLLMHHLEIPFVEKLVTFEEGGSWEKFHTFSPTGQVPCLKTDTTTVWDSLAITEYLAEDFPQVWATDRQARAWSRCASAEMHSGFSSLRNMCPMNCSLKVTLNEISNSLQRDLKRVDELWIEGIQQFGGPFLAGQEFTAVDAFFAPVTIRVKNYNLPLGKTAKEYIALIHNLPSMKKWLTDAIQEPWRETIHEEEAATFGTITADLRNV</sequence>
<dbReference type="CDD" id="cd03043">
    <property type="entry name" value="GST_N_1"/>
    <property type="match status" value="1"/>
</dbReference>
<organism evidence="2 3">
    <name type="scientific">Microbulbifer echini</name>
    <dbReference type="NCBI Taxonomy" id="1529067"/>
    <lineage>
        <taxon>Bacteria</taxon>
        <taxon>Pseudomonadati</taxon>
        <taxon>Pseudomonadota</taxon>
        <taxon>Gammaproteobacteria</taxon>
        <taxon>Cellvibrionales</taxon>
        <taxon>Microbulbiferaceae</taxon>
        <taxon>Microbulbifer</taxon>
    </lineage>
</organism>
<dbReference type="InterPro" id="IPR004045">
    <property type="entry name" value="Glutathione_S-Trfase_N"/>
</dbReference>
<gene>
    <name evidence="2" type="ORF">ACCI51_17305</name>
</gene>
<dbReference type="PANTHER" id="PTHR42673">
    <property type="entry name" value="MALEYLACETOACETATE ISOMERASE"/>
    <property type="match status" value="1"/>
</dbReference>
<dbReference type="PANTHER" id="PTHR42673:SF4">
    <property type="entry name" value="MALEYLACETOACETATE ISOMERASE"/>
    <property type="match status" value="1"/>
</dbReference>
<dbReference type="InterPro" id="IPR036249">
    <property type="entry name" value="Thioredoxin-like_sf"/>
</dbReference>
<dbReference type="Pfam" id="PF13409">
    <property type="entry name" value="GST_N_2"/>
    <property type="match status" value="1"/>
</dbReference>
<keyword evidence="3" id="KW-1185">Reference proteome</keyword>
<dbReference type="Gene3D" id="1.20.1050.10">
    <property type="match status" value="1"/>
</dbReference>
<dbReference type="RefSeq" id="WP_371844673.1">
    <property type="nucleotide sequence ID" value="NZ_JBGMEL010000021.1"/>
</dbReference>
<reference evidence="2 3" key="1">
    <citation type="submission" date="2024-08" db="EMBL/GenBank/DDBJ databases">
        <authorList>
            <person name="Ishaq N."/>
        </authorList>
    </citation>
    <scope>NUCLEOTIDE SEQUENCE [LARGE SCALE GENOMIC DNA]</scope>
    <source>
        <strain evidence="2 3">JCM 30400</strain>
    </source>
</reference>
<dbReference type="InterPro" id="IPR040079">
    <property type="entry name" value="Glutathione_S-Trfase"/>
</dbReference>
<dbReference type="Proteomes" id="UP001569414">
    <property type="component" value="Unassembled WGS sequence"/>
</dbReference>
<dbReference type="SUPFAM" id="SSF52833">
    <property type="entry name" value="Thioredoxin-like"/>
    <property type="match status" value="1"/>
</dbReference>
<dbReference type="InterPro" id="IPR036282">
    <property type="entry name" value="Glutathione-S-Trfase_C_sf"/>
</dbReference>
<evidence type="ECO:0000313" key="3">
    <source>
        <dbReference type="Proteomes" id="UP001569414"/>
    </source>
</evidence>